<gene>
    <name evidence="1" type="ORF">ACFQ5G_25425</name>
</gene>
<dbReference type="Proteomes" id="UP001597183">
    <property type="component" value="Unassembled WGS sequence"/>
</dbReference>
<keyword evidence="2" id="KW-1185">Reference proteome</keyword>
<dbReference type="EMBL" id="JBHTMK010000037">
    <property type="protein sequence ID" value="MFD1368706.1"/>
    <property type="molecule type" value="Genomic_DNA"/>
</dbReference>
<evidence type="ECO:0000313" key="1">
    <source>
        <dbReference type="EMBL" id="MFD1368706.1"/>
    </source>
</evidence>
<proteinExistence type="predicted"/>
<evidence type="ECO:0000313" key="2">
    <source>
        <dbReference type="Proteomes" id="UP001597183"/>
    </source>
</evidence>
<name>A0ABW4AEF6_9ACTN</name>
<reference evidence="2" key="1">
    <citation type="journal article" date="2019" name="Int. J. Syst. Evol. Microbiol.">
        <title>The Global Catalogue of Microorganisms (GCM) 10K type strain sequencing project: providing services to taxonomists for standard genome sequencing and annotation.</title>
        <authorList>
            <consortium name="The Broad Institute Genomics Platform"/>
            <consortium name="The Broad Institute Genome Sequencing Center for Infectious Disease"/>
            <person name="Wu L."/>
            <person name="Ma J."/>
        </authorList>
    </citation>
    <scope>NUCLEOTIDE SEQUENCE [LARGE SCALE GENOMIC DNA]</scope>
    <source>
        <strain evidence="2">CCM 7526</strain>
    </source>
</reference>
<dbReference type="RefSeq" id="WP_317788472.1">
    <property type="nucleotide sequence ID" value="NZ_AP028461.1"/>
</dbReference>
<organism evidence="1 2">
    <name type="scientific">Actinoplanes sichuanensis</name>
    <dbReference type="NCBI Taxonomy" id="512349"/>
    <lineage>
        <taxon>Bacteria</taxon>
        <taxon>Bacillati</taxon>
        <taxon>Actinomycetota</taxon>
        <taxon>Actinomycetes</taxon>
        <taxon>Micromonosporales</taxon>
        <taxon>Micromonosporaceae</taxon>
        <taxon>Actinoplanes</taxon>
    </lineage>
</organism>
<accession>A0ABW4AEF6</accession>
<protein>
    <submittedName>
        <fullName evidence="1">DUF2809 domain-containing protein</fullName>
    </submittedName>
</protein>
<comment type="caution">
    <text evidence="1">The sequence shown here is derived from an EMBL/GenBank/DDBJ whole genome shotgun (WGS) entry which is preliminary data.</text>
</comment>
<sequence length="132" mass="14038">MPISHGRLRLAMSGAALAFLTTALAIRAVAPLGSWLEQSSGTALYASMTWAGVRFLGPRLTPLTAGGIALAWCWGAEFFQLTGIPAALSADSLVARLVFGASFDPIDLVWYPLGIVPLVVWHHRRTAVPGRP</sequence>
<dbReference type="Pfam" id="PF10990">
    <property type="entry name" value="DUF2809"/>
    <property type="match status" value="1"/>
</dbReference>
<dbReference type="InterPro" id="IPR021257">
    <property type="entry name" value="DUF2809"/>
</dbReference>